<sequence>MSSASAPVATRPAQADPVLAAGALVWKMVDGKARVLLVHRTQHKDVSLPKGKVDPGETLPHTAVREIAEETGFDVVLGAPLGTVEYVLPNGKPKVVHYWSAEVDPGQAERHSYEANGEIRALEWVPLAKAAKRLSYAHDAEIVERFAAQLDAGLARTFALIVLRHGKAMPHERWDGPDHSRPLLHHGLEQSQSVAGGIAAFGPEVLVSSTAARCLATIAPTAAATALPVKHSTGISQDAYSADGARVQRQVAKRLGRRRTAVLCSHGPVIPQIIAAAAELAGIGVTPAVRRGAALSTGEFTVMHFARESEHPRLVAIETHAPAVEA</sequence>
<dbReference type="Gene3D" id="3.90.79.10">
    <property type="entry name" value="Nucleoside Triphosphate Pyrophosphohydrolase"/>
    <property type="match status" value="1"/>
</dbReference>
<dbReference type="InterPro" id="IPR013078">
    <property type="entry name" value="His_Pase_superF_clade-1"/>
</dbReference>
<proteinExistence type="predicted"/>
<keyword evidence="4" id="KW-1185">Reference proteome</keyword>
<evidence type="ECO:0000259" key="2">
    <source>
        <dbReference type="PROSITE" id="PS51462"/>
    </source>
</evidence>
<dbReference type="GO" id="GO:0006167">
    <property type="term" value="P:AMP biosynthetic process"/>
    <property type="evidence" value="ECO:0007669"/>
    <property type="project" value="TreeGrafter"/>
</dbReference>
<evidence type="ECO:0000313" key="3">
    <source>
        <dbReference type="EMBL" id="MBB5618397.1"/>
    </source>
</evidence>
<protein>
    <submittedName>
        <fullName evidence="3">8-oxo-dGTP diphosphatase</fullName>
        <ecNumber evidence="3">3.6.1.55</ecNumber>
    </submittedName>
</protein>
<feature type="domain" description="Nudix hydrolase" evidence="2">
    <location>
        <begin position="16"/>
        <end position="148"/>
    </location>
</feature>
<dbReference type="PANTHER" id="PTHR21340">
    <property type="entry name" value="DIADENOSINE 5,5-P1,P4-TETRAPHOSPHATE PYROPHOSPHOHYDROLASE MUTT"/>
    <property type="match status" value="1"/>
</dbReference>
<evidence type="ECO:0000256" key="1">
    <source>
        <dbReference type="ARBA" id="ARBA00022801"/>
    </source>
</evidence>
<dbReference type="Proteomes" id="UP000552883">
    <property type="component" value="Unassembled WGS sequence"/>
</dbReference>
<reference evidence="3 4" key="1">
    <citation type="submission" date="2020-08" db="EMBL/GenBank/DDBJ databases">
        <title>Sequencing the genomes of 1000 actinobacteria strains.</title>
        <authorList>
            <person name="Klenk H.-P."/>
        </authorList>
    </citation>
    <scope>NUCLEOTIDE SEQUENCE [LARGE SCALE GENOMIC DNA]</scope>
    <source>
        <strain evidence="3 4">DSM 23889</strain>
    </source>
</reference>
<dbReference type="CDD" id="cd03673">
    <property type="entry name" value="NUDIX_Ap6A_hydrolase"/>
    <property type="match status" value="1"/>
</dbReference>
<dbReference type="InterPro" id="IPR020084">
    <property type="entry name" value="NUDIX_hydrolase_CS"/>
</dbReference>
<accession>A0A840XNI7</accession>
<dbReference type="Gene3D" id="3.40.50.1240">
    <property type="entry name" value="Phosphoglycerate mutase-like"/>
    <property type="match status" value="1"/>
</dbReference>
<keyword evidence="1 3" id="KW-0378">Hydrolase</keyword>
<gene>
    <name evidence="3" type="ORF">BJ959_001893</name>
</gene>
<dbReference type="InterPro" id="IPR015797">
    <property type="entry name" value="NUDIX_hydrolase-like_dom_sf"/>
</dbReference>
<dbReference type="InterPro" id="IPR051325">
    <property type="entry name" value="Nudix_hydrolase_domain"/>
</dbReference>
<dbReference type="PANTHER" id="PTHR21340:SF0">
    <property type="entry name" value="BIS(5'-NUCLEOSYL)-TETRAPHOSPHATASE [ASYMMETRICAL]"/>
    <property type="match status" value="1"/>
</dbReference>
<dbReference type="EMBL" id="JACHBS010000001">
    <property type="protein sequence ID" value="MBB5618397.1"/>
    <property type="molecule type" value="Genomic_DNA"/>
</dbReference>
<comment type="caution">
    <text evidence="3">The sequence shown here is derived from an EMBL/GenBank/DDBJ whole genome shotgun (WGS) entry which is preliminary data.</text>
</comment>
<dbReference type="SMART" id="SM00855">
    <property type="entry name" value="PGAM"/>
    <property type="match status" value="1"/>
</dbReference>
<dbReference type="Pfam" id="PF00300">
    <property type="entry name" value="His_Phos_1"/>
    <property type="match status" value="1"/>
</dbReference>
<dbReference type="SUPFAM" id="SSF53254">
    <property type="entry name" value="Phosphoglycerate mutase-like"/>
    <property type="match status" value="1"/>
</dbReference>
<dbReference type="GO" id="GO:0006754">
    <property type="term" value="P:ATP biosynthetic process"/>
    <property type="evidence" value="ECO:0007669"/>
    <property type="project" value="TreeGrafter"/>
</dbReference>
<dbReference type="AlphaFoldDB" id="A0A840XNI7"/>
<dbReference type="Pfam" id="PF00293">
    <property type="entry name" value="NUDIX"/>
    <property type="match status" value="1"/>
</dbReference>
<dbReference type="GO" id="GO:0004081">
    <property type="term" value="F:bis(5'-nucleosyl)-tetraphosphatase (asymmetrical) activity"/>
    <property type="evidence" value="ECO:0007669"/>
    <property type="project" value="TreeGrafter"/>
</dbReference>
<dbReference type="EC" id="3.6.1.55" evidence="3"/>
<evidence type="ECO:0000313" key="4">
    <source>
        <dbReference type="Proteomes" id="UP000552883"/>
    </source>
</evidence>
<dbReference type="GO" id="GO:0035539">
    <property type="term" value="F:8-oxo-7,8-dihydrodeoxyguanosine triphosphate pyrophosphatase activity"/>
    <property type="evidence" value="ECO:0007669"/>
    <property type="project" value="UniProtKB-EC"/>
</dbReference>
<dbReference type="SUPFAM" id="SSF55811">
    <property type="entry name" value="Nudix"/>
    <property type="match status" value="1"/>
</dbReference>
<dbReference type="InterPro" id="IPR000086">
    <property type="entry name" value="NUDIX_hydrolase_dom"/>
</dbReference>
<dbReference type="PROSITE" id="PS51462">
    <property type="entry name" value="NUDIX"/>
    <property type="match status" value="1"/>
</dbReference>
<name>A0A840XNI7_9MICO</name>
<dbReference type="RefSeq" id="WP_153982174.1">
    <property type="nucleotide sequence ID" value="NZ_BAAANZ010000002.1"/>
</dbReference>
<dbReference type="OrthoDB" id="4287477at2"/>
<dbReference type="PROSITE" id="PS00893">
    <property type="entry name" value="NUDIX_BOX"/>
    <property type="match status" value="1"/>
</dbReference>
<organism evidence="3 4">
    <name type="scientific">Microcella frigidaquae</name>
    <dbReference type="NCBI Taxonomy" id="424758"/>
    <lineage>
        <taxon>Bacteria</taxon>
        <taxon>Bacillati</taxon>
        <taxon>Actinomycetota</taxon>
        <taxon>Actinomycetes</taxon>
        <taxon>Micrococcales</taxon>
        <taxon>Microbacteriaceae</taxon>
        <taxon>Microcella</taxon>
    </lineage>
</organism>
<dbReference type="InterPro" id="IPR029033">
    <property type="entry name" value="His_PPase_superfam"/>
</dbReference>